<evidence type="ECO:0000313" key="2">
    <source>
        <dbReference type="Proteomes" id="UP000004410"/>
    </source>
</evidence>
<gene>
    <name evidence="1" type="ORF">RUMGNA_00323</name>
</gene>
<accession>A7AYF8</accession>
<name>A7AYF8_MEDG7</name>
<organism evidence="1 2">
    <name type="scientific">Mediterraneibacter gnavus (strain ATCC 29149 / DSM 114966 / JCM 6515 / VPI C7-9)</name>
    <name type="common">Ruminococcus gnavus</name>
    <dbReference type="NCBI Taxonomy" id="411470"/>
    <lineage>
        <taxon>Bacteria</taxon>
        <taxon>Bacillati</taxon>
        <taxon>Bacillota</taxon>
        <taxon>Clostridia</taxon>
        <taxon>Lachnospirales</taxon>
        <taxon>Lachnospiraceae</taxon>
        <taxon>Mediterraneibacter</taxon>
    </lineage>
</organism>
<comment type="caution">
    <text evidence="1">The sequence shown here is derived from an EMBL/GenBank/DDBJ whole genome shotgun (WGS) entry which is preliminary data.</text>
</comment>
<reference evidence="1 2" key="2">
    <citation type="submission" date="2007-06" db="EMBL/GenBank/DDBJ databases">
        <title>Draft genome sequence of Ruminococcus gnavus (ATCC 29149).</title>
        <authorList>
            <person name="Sudarsanam P."/>
            <person name="Ley R."/>
            <person name="Guruge J."/>
            <person name="Turnbaugh P.J."/>
            <person name="Mahowald M."/>
            <person name="Liep D."/>
            <person name="Gordon J."/>
        </authorList>
    </citation>
    <scope>NUCLEOTIDE SEQUENCE [LARGE SCALE GENOMIC DNA]</scope>
    <source>
        <strain evidence="1 2">ATCC 29149</strain>
    </source>
</reference>
<dbReference type="AlphaFoldDB" id="A7AYF8"/>
<dbReference type="EMBL" id="AAYG02000003">
    <property type="protein sequence ID" value="EDN79326.1"/>
    <property type="molecule type" value="Genomic_DNA"/>
</dbReference>
<proteinExistence type="predicted"/>
<sequence>MEWSYRRNFRKWKNIQENRFKEQMIPIYMFFFLGEENSLSDVEKNTGGYDMTV</sequence>
<reference evidence="1 2" key="1">
    <citation type="submission" date="2007-04" db="EMBL/GenBank/DDBJ databases">
        <authorList>
            <person name="Fulton L."/>
            <person name="Clifton S."/>
            <person name="Fulton B."/>
            <person name="Xu J."/>
            <person name="Minx P."/>
            <person name="Pepin K.H."/>
            <person name="Johnson M."/>
            <person name="Thiruvilangam P."/>
            <person name="Bhonagiri V."/>
            <person name="Nash W.E."/>
            <person name="Mardis E.R."/>
            <person name="Wilson R.K."/>
        </authorList>
    </citation>
    <scope>NUCLEOTIDE SEQUENCE [LARGE SCALE GENOMIC DNA]</scope>
    <source>
        <strain evidence="1 2">ATCC 29149</strain>
    </source>
</reference>
<protein>
    <submittedName>
        <fullName evidence="1">Uncharacterized protein</fullName>
    </submittedName>
</protein>
<evidence type="ECO:0000313" key="1">
    <source>
        <dbReference type="EMBL" id="EDN79326.1"/>
    </source>
</evidence>
<dbReference type="PaxDb" id="411470-RUMGNA_00323"/>
<dbReference type="Proteomes" id="UP000004410">
    <property type="component" value="Unassembled WGS sequence"/>
</dbReference>